<keyword evidence="1" id="KW-0805">Transcription regulation</keyword>
<accession>A0A829YAI6</accession>
<reference evidence="6" key="1">
    <citation type="submission" date="2020-01" db="EMBL/GenBank/DDBJ databases">
        <title>'Steroidobacter agaridevorans' sp. nov., agar-degrading bacteria isolated from rhizosphere soils.</title>
        <authorList>
            <person name="Ikenaga M."/>
            <person name="Kataoka M."/>
            <person name="Murouchi A."/>
            <person name="Katsuragi S."/>
            <person name="Sakai M."/>
        </authorList>
    </citation>
    <scope>NUCLEOTIDE SEQUENCE [LARGE SCALE GENOMIC DNA]</scope>
    <source>
        <strain evidence="6">YU21-B</strain>
    </source>
</reference>
<dbReference type="SUPFAM" id="SSF46785">
    <property type="entry name" value="Winged helix' DNA-binding domain"/>
    <property type="match status" value="1"/>
</dbReference>
<name>A0A829YAI6_9GAMM</name>
<evidence type="ECO:0000256" key="1">
    <source>
        <dbReference type="ARBA" id="ARBA00023015"/>
    </source>
</evidence>
<dbReference type="PROSITE" id="PS50956">
    <property type="entry name" value="HTH_ASNC_2"/>
    <property type="match status" value="1"/>
</dbReference>
<dbReference type="PRINTS" id="PR00033">
    <property type="entry name" value="HTHASNC"/>
</dbReference>
<dbReference type="PANTHER" id="PTHR30154:SF34">
    <property type="entry name" value="TRANSCRIPTIONAL REGULATOR AZLB"/>
    <property type="match status" value="1"/>
</dbReference>
<dbReference type="InterPro" id="IPR000485">
    <property type="entry name" value="AsnC-type_HTH_dom"/>
</dbReference>
<keyword evidence="3" id="KW-0804">Transcription</keyword>
<keyword evidence="6" id="KW-1185">Reference proteome</keyword>
<dbReference type="PANTHER" id="PTHR30154">
    <property type="entry name" value="LEUCINE-RESPONSIVE REGULATORY PROTEIN"/>
    <property type="match status" value="1"/>
</dbReference>
<evidence type="ECO:0000313" key="5">
    <source>
        <dbReference type="EMBL" id="GFE80317.1"/>
    </source>
</evidence>
<dbReference type="GO" id="GO:0006355">
    <property type="term" value="P:regulation of DNA-templated transcription"/>
    <property type="evidence" value="ECO:0007669"/>
    <property type="project" value="UniProtKB-ARBA"/>
</dbReference>
<keyword evidence="2" id="KW-0238">DNA-binding</keyword>
<dbReference type="GO" id="GO:0043200">
    <property type="term" value="P:response to amino acid"/>
    <property type="evidence" value="ECO:0007669"/>
    <property type="project" value="TreeGrafter"/>
</dbReference>
<evidence type="ECO:0000256" key="3">
    <source>
        <dbReference type="ARBA" id="ARBA00023163"/>
    </source>
</evidence>
<evidence type="ECO:0000259" key="4">
    <source>
        <dbReference type="PROSITE" id="PS50956"/>
    </source>
</evidence>
<dbReference type="GO" id="GO:0005829">
    <property type="term" value="C:cytosol"/>
    <property type="evidence" value="ECO:0007669"/>
    <property type="project" value="TreeGrafter"/>
</dbReference>
<dbReference type="SMART" id="SM00344">
    <property type="entry name" value="HTH_ASNC"/>
    <property type="match status" value="1"/>
</dbReference>
<proteinExistence type="predicted"/>
<dbReference type="InterPro" id="IPR019887">
    <property type="entry name" value="Tscrpt_reg_AsnC/Lrp_C"/>
</dbReference>
<evidence type="ECO:0000256" key="2">
    <source>
        <dbReference type="ARBA" id="ARBA00023125"/>
    </source>
</evidence>
<dbReference type="InterPro" id="IPR011008">
    <property type="entry name" value="Dimeric_a/b-barrel"/>
</dbReference>
<dbReference type="AlphaFoldDB" id="A0A829YAI6"/>
<dbReference type="InterPro" id="IPR011991">
    <property type="entry name" value="ArsR-like_HTH"/>
</dbReference>
<gene>
    <name evidence="5" type="ORF">GCM10011487_23170</name>
</gene>
<dbReference type="InterPro" id="IPR036388">
    <property type="entry name" value="WH-like_DNA-bd_sf"/>
</dbReference>
<dbReference type="Gene3D" id="1.10.10.10">
    <property type="entry name" value="Winged helix-like DNA-binding domain superfamily/Winged helix DNA-binding domain"/>
    <property type="match status" value="1"/>
</dbReference>
<dbReference type="Pfam" id="PF13412">
    <property type="entry name" value="HTH_24"/>
    <property type="match status" value="1"/>
</dbReference>
<dbReference type="InterPro" id="IPR036390">
    <property type="entry name" value="WH_DNA-bd_sf"/>
</dbReference>
<feature type="domain" description="HTH asnC-type" evidence="4">
    <location>
        <begin position="17"/>
        <end position="79"/>
    </location>
</feature>
<dbReference type="Pfam" id="PF01037">
    <property type="entry name" value="AsnC_trans_reg"/>
    <property type="match status" value="1"/>
</dbReference>
<dbReference type="RefSeq" id="WP_161812016.1">
    <property type="nucleotide sequence ID" value="NZ_BLJN01000002.1"/>
</dbReference>
<dbReference type="CDD" id="cd00090">
    <property type="entry name" value="HTH_ARSR"/>
    <property type="match status" value="1"/>
</dbReference>
<dbReference type="GO" id="GO:0043565">
    <property type="term" value="F:sequence-specific DNA binding"/>
    <property type="evidence" value="ECO:0007669"/>
    <property type="project" value="InterPro"/>
</dbReference>
<dbReference type="EMBL" id="BLJN01000002">
    <property type="protein sequence ID" value="GFE80317.1"/>
    <property type="molecule type" value="Genomic_DNA"/>
</dbReference>
<dbReference type="SUPFAM" id="SSF54909">
    <property type="entry name" value="Dimeric alpha+beta barrel"/>
    <property type="match status" value="1"/>
</dbReference>
<comment type="caution">
    <text evidence="5">The sequence shown here is derived from an EMBL/GenBank/DDBJ whole genome shotgun (WGS) entry which is preliminary data.</text>
</comment>
<dbReference type="InterPro" id="IPR019885">
    <property type="entry name" value="Tscrpt_reg_HTH_AsnC-type_CS"/>
</dbReference>
<dbReference type="InterPro" id="IPR019888">
    <property type="entry name" value="Tscrpt_reg_AsnC-like"/>
</dbReference>
<protein>
    <submittedName>
        <fullName evidence="5">AsnC family transcriptional regulator</fullName>
    </submittedName>
</protein>
<evidence type="ECO:0000313" key="6">
    <source>
        <dbReference type="Proteomes" id="UP000445000"/>
    </source>
</evidence>
<organism evidence="5 6">
    <name type="scientific">Steroidobacter agaridevorans</name>
    <dbReference type="NCBI Taxonomy" id="2695856"/>
    <lineage>
        <taxon>Bacteria</taxon>
        <taxon>Pseudomonadati</taxon>
        <taxon>Pseudomonadota</taxon>
        <taxon>Gammaproteobacteria</taxon>
        <taxon>Steroidobacterales</taxon>
        <taxon>Steroidobacteraceae</taxon>
        <taxon>Steroidobacter</taxon>
    </lineage>
</organism>
<dbReference type="Gene3D" id="3.30.70.920">
    <property type="match status" value="1"/>
</dbReference>
<sequence>MTAPPEKKDTAMSFEEVDQIDLKIMEVLQKDARITNQALADRVALSPSACLRRVRDLETRGLISAYRAQIQVDRIRSVTVVMAHITFSQHTIKNLHDFDECIETIPEIVESYRVSGNVDYILRVVVPDMHAWKRIMTVLVNGGFGVEKIVSHFLMDQIKTFKGYKLLQKPGDSV</sequence>
<dbReference type="Proteomes" id="UP000445000">
    <property type="component" value="Unassembled WGS sequence"/>
</dbReference>
<dbReference type="PROSITE" id="PS00519">
    <property type="entry name" value="HTH_ASNC_1"/>
    <property type="match status" value="1"/>
</dbReference>